<dbReference type="InterPro" id="IPR003149">
    <property type="entry name" value="Fe_hydrogenase_ssu"/>
</dbReference>
<organism evidence="8 9">
    <name type="scientific">Peloplasma aerotolerans</name>
    <dbReference type="NCBI Taxonomy" id="3044389"/>
    <lineage>
        <taxon>Bacteria</taxon>
        <taxon>Bacillati</taxon>
        <taxon>Mycoplasmatota</taxon>
        <taxon>Mollicutes</taxon>
        <taxon>Acholeplasmatales</taxon>
        <taxon>Acholeplasmataceae</taxon>
        <taxon>Peloplasma</taxon>
    </lineage>
</organism>
<protein>
    <submittedName>
        <fullName evidence="8">[FeFe] hydrogenase, group A</fullName>
    </submittedName>
</protein>
<dbReference type="PROSITE" id="PS00198">
    <property type="entry name" value="4FE4S_FER_1"/>
    <property type="match status" value="1"/>
</dbReference>
<dbReference type="InterPro" id="IPR009016">
    <property type="entry name" value="Fe_hydrogenase"/>
</dbReference>
<dbReference type="Pfam" id="PF13510">
    <property type="entry name" value="Fer2_4"/>
    <property type="match status" value="1"/>
</dbReference>
<dbReference type="InterPro" id="IPR004108">
    <property type="entry name" value="Fe_hydrogenase_lsu_C"/>
</dbReference>
<evidence type="ECO:0000313" key="8">
    <source>
        <dbReference type="EMBL" id="MDI6452708.1"/>
    </source>
</evidence>
<dbReference type="InterPro" id="IPR050340">
    <property type="entry name" value="Cytosolic_Fe-S_CAF"/>
</dbReference>
<dbReference type="InterPro" id="IPR036991">
    <property type="entry name" value="Fe_hydrogenase_ssu_sf"/>
</dbReference>
<dbReference type="InterPro" id="IPR000283">
    <property type="entry name" value="NADH_UbQ_OxRdtase_75kDa_su_CS"/>
</dbReference>
<dbReference type="SUPFAM" id="SSF54292">
    <property type="entry name" value="2Fe-2S ferredoxin-like"/>
    <property type="match status" value="1"/>
</dbReference>
<evidence type="ECO:0000256" key="3">
    <source>
        <dbReference type="ARBA" id="ARBA00022737"/>
    </source>
</evidence>
<keyword evidence="2" id="KW-0479">Metal-binding</keyword>
<evidence type="ECO:0000256" key="4">
    <source>
        <dbReference type="ARBA" id="ARBA00023004"/>
    </source>
</evidence>
<keyword evidence="9" id="KW-1185">Reference proteome</keyword>
<dbReference type="GO" id="GO:0008901">
    <property type="term" value="F:ferredoxin hydrogenase activity"/>
    <property type="evidence" value="ECO:0007669"/>
    <property type="project" value="InterPro"/>
</dbReference>
<dbReference type="Gene3D" id="3.10.20.740">
    <property type="match status" value="1"/>
</dbReference>
<dbReference type="GO" id="GO:0008137">
    <property type="term" value="F:NADH dehydrogenase (ubiquinone) activity"/>
    <property type="evidence" value="ECO:0007669"/>
    <property type="project" value="InterPro"/>
</dbReference>
<evidence type="ECO:0000259" key="6">
    <source>
        <dbReference type="PROSITE" id="PS51085"/>
    </source>
</evidence>
<dbReference type="Gene3D" id="3.40.50.1780">
    <property type="match status" value="1"/>
</dbReference>
<proteinExistence type="predicted"/>
<dbReference type="PROSITE" id="PS51379">
    <property type="entry name" value="4FE4S_FER_2"/>
    <property type="match status" value="2"/>
</dbReference>
<dbReference type="CDD" id="cd00207">
    <property type="entry name" value="fer2"/>
    <property type="match status" value="1"/>
</dbReference>
<comment type="caution">
    <text evidence="8">The sequence shown here is derived from an EMBL/GenBank/DDBJ whole genome shotgun (WGS) entry which is preliminary data.</text>
</comment>
<sequence>MIKDIQIKINGRDIVAKSNETILKAAEREGVFIPRLCYFEGVHEEGNCRVCSVKINGQKNLKPACKTLVAENMDIITDDVDVYESVSMNLELLSHKHHFECFNCSREDNCEFLDLLRTYNIENELTHLYGKHDAPRYFSDSSGVMTIDSSKCILCGRCVSACESFTGLNILNYNQRGSETYIGPALFHNLEDSGCIYCGKCIQACPTGALREKDDIKQLELELRNPNKTIIVQVAPSIRATLGEEFGYPIGTNVEGKMLAALRALGVDQIMDTNFTADLTILEEGTEFIERLNQNGPFPMFTSCSPGWVNYLELYQPNYIPNLSSCKSPQQMAGALIKTYYADKLKLDPKNIVSVSIMPCIAKKAEAKRPDMGRDGYQDVDIVLTTRELARMIKRHKINFRELEPIQAFGELSSYTGAGTIFGATGGVMEAALRTVTEVLEGKTTPIEFKELRGNADIKEATYMILGKPIHVAVVHGGKAIQTFFEEMEKNNKKYHFVEIMGCTGGCINGGGQPIVPAHIYEKTDIRSLRAAVLYDIDSHQTFRKSHQNTFVQDLYTQFLEKPNSHRSHELLHTTYKKRESYQNIS</sequence>
<dbReference type="RefSeq" id="WP_282839127.1">
    <property type="nucleotide sequence ID" value="NZ_JASCXW010000009.1"/>
</dbReference>
<reference evidence="8" key="1">
    <citation type="submission" date="2023-05" db="EMBL/GenBank/DDBJ databases">
        <title>Mariniplasma microaerophilum sp. nov., a novel anaerobic mollicute isolated from terrestrial mud volcano, Taman Peninsula, Russia.</title>
        <authorList>
            <person name="Khomyakova M.A."/>
            <person name="Merkel A.Y."/>
            <person name="Slobodkin A.I."/>
        </authorList>
    </citation>
    <scope>NUCLEOTIDE SEQUENCE</scope>
    <source>
        <strain evidence="8">M4Ah</strain>
    </source>
</reference>
<dbReference type="GO" id="GO:0016020">
    <property type="term" value="C:membrane"/>
    <property type="evidence" value="ECO:0007669"/>
    <property type="project" value="InterPro"/>
</dbReference>
<dbReference type="GO" id="GO:0005506">
    <property type="term" value="F:iron ion binding"/>
    <property type="evidence" value="ECO:0007669"/>
    <property type="project" value="InterPro"/>
</dbReference>
<dbReference type="EMBL" id="JASCXW010000009">
    <property type="protein sequence ID" value="MDI6452708.1"/>
    <property type="molecule type" value="Genomic_DNA"/>
</dbReference>
<keyword evidence="4" id="KW-0408">Iron</keyword>
<dbReference type="FunFam" id="3.30.70.20:FF:000035">
    <property type="entry name" value="Iron hydrogenase 1"/>
    <property type="match status" value="1"/>
</dbReference>
<dbReference type="InterPro" id="IPR017900">
    <property type="entry name" value="4Fe4S_Fe_S_CS"/>
</dbReference>
<keyword evidence="5" id="KW-0411">Iron-sulfur</keyword>
<name>A0AAW6U403_9MOLU</name>
<dbReference type="InterPro" id="IPR001041">
    <property type="entry name" value="2Fe-2S_ferredoxin-type"/>
</dbReference>
<dbReference type="AlphaFoldDB" id="A0AAW6U403"/>
<feature type="domain" description="4Fe-4S ferredoxin-type" evidence="7">
    <location>
        <begin position="143"/>
        <end position="173"/>
    </location>
</feature>
<dbReference type="PROSITE" id="PS51085">
    <property type="entry name" value="2FE2S_FER_2"/>
    <property type="match status" value="1"/>
</dbReference>
<dbReference type="InterPro" id="IPR017896">
    <property type="entry name" value="4Fe4S_Fe-S-bd"/>
</dbReference>
<dbReference type="Gene3D" id="3.40.950.10">
    <property type="entry name" value="Fe-only Hydrogenase (Larger Subunit), Chain L, domain 3"/>
    <property type="match status" value="1"/>
</dbReference>
<evidence type="ECO:0000259" key="7">
    <source>
        <dbReference type="PROSITE" id="PS51379"/>
    </source>
</evidence>
<dbReference type="PROSITE" id="PS00641">
    <property type="entry name" value="COMPLEX1_75K_1"/>
    <property type="match status" value="1"/>
</dbReference>
<dbReference type="Pfam" id="PF12838">
    <property type="entry name" value="Fer4_7"/>
    <property type="match status" value="1"/>
</dbReference>
<dbReference type="GO" id="GO:0051539">
    <property type="term" value="F:4 iron, 4 sulfur cluster binding"/>
    <property type="evidence" value="ECO:0007669"/>
    <property type="project" value="UniProtKB-KW"/>
</dbReference>
<evidence type="ECO:0000256" key="5">
    <source>
        <dbReference type="ARBA" id="ARBA00023014"/>
    </source>
</evidence>
<gene>
    <name evidence="8" type="ORF">QJ521_03930</name>
</gene>
<feature type="domain" description="2Fe-2S ferredoxin-type" evidence="6">
    <location>
        <begin position="3"/>
        <end position="81"/>
    </location>
</feature>
<dbReference type="InterPro" id="IPR013352">
    <property type="entry name" value="Fe_hydrogenase_subset"/>
</dbReference>
<keyword evidence="3" id="KW-0677">Repeat</keyword>
<dbReference type="SUPFAM" id="SSF54862">
    <property type="entry name" value="4Fe-4S ferredoxins"/>
    <property type="match status" value="1"/>
</dbReference>
<dbReference type="NCBIfam" id="TIGR02512">
    <property type="entry name" value="FeFe_hydrog_A"/>
    <property type="match status" value="1"/>
</dbReference>
<dbReference type="GO" id="GO:0042773">
    <property type="term" value="P:ATP synthesis coupled electron transport"/>
    <property type="evidence" value="ECO:0007669"/>
    <property type="project" value="InterPro"/>
</dbReference>
<keyword evidence="1" id="KW-0004">4Fe-4S</keyword>
<dbReference type="Gene3D" id="4.10.260.20">
    <property type="entry name" value="Iron hydrogenase, small subunit"/>
    <property type="match status" value="1"/>
</dbReference>
<feature type="domain" description="4Fe-4S ferredoxin-type" evidence="7">
    <location>
        <begin position="184"/>
        <end position="215"/>
    </location>
</feature>
<dbReference type="PANTHER" id="PTHR11615">
    <property type="entry name" value="NITRATE, FORMATE, IRON DEHYDROGENASE"/>
    <property type="match status" value="1"/>
</dbReference>
<evidence type="ECO:0000256" key="2">
    <source>
        <dbReference type="ARBA" id="ARBA00022723"/>
    </source>
</evidence>
<dbReference type="SMART" id="SM00902">
    <property type="entry name" value="Fe_hyd_SSU"/>
    <property type="match status" value="1"/>
</dbReference>
<accession>A0AAW6U403</accession>
<evidence type="ECO:0000313" key="9">
    <source>
        <dbReference type="Proteomes" id="UP001431532"/>
    </source>
</evidence>
<dbReference type="Proteomes" id="UP001431532">
    <property type="component" value="Unassembled WGS sequence"/>
</dbReference>
<dbReference type="Pfam" id="PF02256">
    <property type="entry name" value="Fe_hyd_SSU"/>
    <property type="match status" value="1"/>
</dbReference>
<dbReference type="Gene3D" id="3.30.70.20">
    <property type="match status" value="1"/>
</dbReference>
<evidence type="ECO:0000256" key="1">
    <source>
        <dbReference type="ARBA" id="ARBA00022485"/>
    </source>
</evidence>
<dbReference type="Pfam" id="PF02906">
    <property type="entry name" value="Fe_hyd_lg_C"/>
    <property type="match status" value="1"/>
</dbReference>
<dbReference type="InterPro" id="IPR036010">
    <property type="entry name" value="2Fe-2S_ferredoxin-like_sf"/>
</dbReference>
<dbReference type="SUPFAM" id="SSF53920">
    <property type="entry name" value="Fe-only hydrogenase"/>
    <property type="match status" value="1"/>
</dbReference>